<dbReference type="EMBL" id="PRLD01000003">
    <property type="protein sequence ID" value="RAW59149.1"/>
    <property type="molecule type" value="Genomic_DNA"/>
</dbReference>
<evidence type="ECO:0000313" key="3">
    <source>
        <dbReference type="Proteomes" id="UP000251281"/>
    </source>
</evidence>
<dbReference type="AlphaFoldDB" id="A0A329UCN2"/>
<proteinExistence type="predicted"/>
<evidence type="ECO:0000313" key="2">
    <source>
        <dbReference type="EMBL" id="RAW59149.1"/>
    </source>
</evidence>
<gene>
    <name evidence="2" type="ORF">C4N24_03925</name>
</gene>
<accession>A0A329UCN2</accession>
<sequence>MKNWFRQKSRSRKNGQEETVAVPEVHTGKVRHEAADSTPEADCPIHYDNVAIPEIHIHPRKK</sequence>
<evidence type="ECO:0000256" key="1">
    <source>
        <dbReference type="SAM" id="MobiDB-lite"/>
    </source>
</evidence>
<feature type="region of interest" description="Disordered" evidence="1">
    <location>
        <begin position="1"/>
        <end position="21"/>
    </location>
</feature>
<comment type="caution">
    <text evidence="2">The sequence shown here is derived from an EMBL/GenBank/DDBJ whole genome shotgun (WGS) entry which is preliminary data.</text>
</comment>
<reference evidence="2 3" key="1">
    <citation type="submission" date="2018-02" db="EMBL/GenBank/DDBJ databases">
        <title>Complete genome sequencing of Faecalibacterium prausnitzii strains isolated from the human gut.</title>
        <authorList>
            <person name="Fitzgerald B.C."/>
            <person name="Shkoporov A.N."/>
            <person name="Ross P.R."/>
            <person name="Hill C."/>
        </authorList>
    </citation>
    <scope>NUCLEOTIDE SEQUENCE [LARGE SCALE GENOMIC DNA]</scope>
    <source>
        <strain evidence="2 3">APC923/51-1</strain>
    </source>
</reference>
<name>A0A329UCN2_9FIRM</name>
<dbReference type="Proteomes" id="UP000251281">
    <property type="component" value="Unassembled WGS sequence"/>
</dbReference>
<protein>
    <submittedName>
        <fullName evidence="2">Uncharacterized protein</fullName>
    </submittedName>
</protein>
<feature type="compositionally biased region" description="Basic residues" evidence="1">
    <location>
        <begin position="1"/>
        <end position="13"/>
    </location>
</feature>
<organism evidence="2 3">
    <name type="scientific">Faecalibacterium prausnitzii</name>
    <dbReference type="NCBI Taxonomy" id="853"/>
    <lineage>
        <taxon>Bacteria</taxon>
        <taxon>Bacillati</taxon>
        <taxon>Bacillota</taxon>
        <taxon>Clostridia</taxon>
        <taxon>Eubacteriales</taxon>
        <taxon>Oscillospiraceae</taxon>
        <taxon>Faecalibacterium</taxon>
    </lineage>
</organism>